<dbReference type="Proteomes" id="UP000078541">
    <property type="component" value="Unassembled WGS sequence"/>
</dbReference>
<evidence type="ECO:0000313" key="1">
    <source>
        <dbReference type="EMBL" id="KYN40230.1"/>
    </source>
</evidence>
<sequence length="61" mass="6656">MAYSVISSAVPLWDFKNLSVFGKSVTLLRKEPTTTLNPACSCWNTSSLGSSFAILPRQSFV</sequence>
<name>A0A151K3H5_9HYME</name>
<dbReference type="EMBL" id="LKEZ01003661">
    <property type="protein sequence ID" value="KYN50694.1"/>
    <property type="molecule type" value="Genomic_DNA"/>
</dbReference>
<protein>
    <submittedName>
        <fullName evidence="2">Uncharacterized protein</fullName>
    </submittedName>
</protein>
<reference evidence="2 3" key="1">
    <citation type="submission" date="2016-03" db="EMBL/GenBank/DDBJ databases">
        <title>Trachymyrmex septentrionalis WGS genome.</title>
        <authorList>
            <person name="Nygaard S."/>
            <person name="Hu H."/>
            <person name="Boomsma J."/>
            <person name="Zhang G."/>
        </authorList>
    </citation>
    <scope>NUCLEOTIDE SEQUENCE [LARGE SCALE GENOMIC DNA]</scope>
    <source>
        <strain evidence="2">Tsep2-gDNA-1</strain>
        <tissue evidence="2">Whole body</tissue>
    </source>
</reference>
<evidence type="ECO:0000313" key="2">
    <source>
        <dbReference type="EMBL" id="KYN50694.1"/>
    </source>
</evidence>
<proteinExistence type="predicted"/>
<accession>A0A151K3H5</accession>
<gene>
    <name evidence="2" type="ORF">ALC56_00071</name>
    <name evidence="1" type="ORF">ALC56_05175</name>
</gene>
<dbReference type="AlphaFoldDB" id="A0A151K3H5"/>
<evidence type="ECO:0000313" key="3">
    <source>
        <dbReference type="Proteomes" id="UP000078541"/>
    </source>
</evidence>
<keyword evidence="3" id="KW-1185">Reference proteome</keyword>
<organism evidence="2 3">
    <name type="scientific">Trachymyrmex septentrionalis</name>
    <dbReference type="NCBI Taxonomy" id="34720"/>
    <lineage>
        <taxon>Eukaryota</taxon>
        <taxon>Metazoa</taxon>
        <taxon>Ecdysozoa</taxon>
        <taxon>Arthropoda</taxon>
        <taxon>Hexapoda</taxon>
        <taxon>Insecta</taxon>
        <taxon>Pterygota</taxon>
        <taxon>Neoptera</taxon>
        <taxon>Endopterygota</taxon>
        <taxon>Hymenoptera</taxon>
        <taxon>Apocrita</taxon>
        <taxon>Aculeata</taxon>
        <taxon>Formicoidea</taxon>
        <taxon>Formicidae</taxon>
        <taxon>Myrmicinae</taxon>
        <taxon>Trachymyrmex</taxon>
    </lineage>
</organism>
<dbReference type="EMBL" id="KQ981523">
    <property type="protein sequence ID" value="KYN40230.1"/>
    <property type="molecule type" value="Genomic_DNA"/>
</dbReference>